<dbReference type="InterPro" id="IPR008979">
    <property type="entry name" value="Galactose-bd-like_sf"/>
</dbReference>
<evidence type="ECO:0000256" key="4">
    <source>
        <dbReference type="ARBA" id="ARBA00023186"/>
    </source>
</evidence>
<gene>
    <name evidence="6" type="ORF">KFL_000750240</name>
</gene>
<keyword evidence="7" id="KW-1185">Reference proteome</keyword>
<dbReference type="AlphaFoldDB" id="A0A0U9HS74"/>
<dbReference type="Gene3D" id="2.60.120.430">
    <property type="entry name" value="Galactose-binding lectin"/>
    <property type="match status" value="1"/>
</dbReference>
<dbReference type="Pfam" id="PF08547">
    <property type="entry name" value="CIA30"/>
    <property type="match status" value="1"/>
</dbReference>
<evidence type="ECO:0000256" key="3">
    <source>
        <dbReference type="ARBA" id="ARBA00023128"/>
    </source>
</evidence>
<protein>
    <recommendedName>
        <fullName evidence="5">NADH:ubiquinone oxidoreductase intermediate-associated protein 30 domain-containing protein</fullName>
    </recommendedName>
</protein>
<dbReference type="GO" id="GO:0032981">
    <property type="term" value="P:mitochondrial respiratory chain complex I assembly"/>
    <property type="evidence" value="ECO:0000318"/>
    <property type="project" value="GO_Central"/>
</dbReference>
<dbReference type="InterPro" id="IPR039131">
    <property type="entry name" value="NDUFAF1"/>
</dbReference>
<evidence type="ECO:0000313" key="7">
    <source>
        <dbReference type="Proteomes" id="UP000054558"/>
    </source>
</evidence>
<dbReference type="EMBL" id="DF237024">
    <property type="protein sequence ID" value="GAQ81256.1"/>
    <property type="molecule type" value="Genomic_DNA"/>
</dbReference>
<keyword evidence="4" id="KW-0143">Chaperone</keyword>
<dbReference type="STRING" id="105231.A0A0U9HS74"/>
<keyword evidence="3" id="KW-0496">Mitochondrion</keyword>
<evidence type="ECO:0000256" key="2">
    <source>
        <dbReference type="ARBA" id="ARBA00007884"/>
    </source>
</evidence>
<dbReference type="Proteomes" id="UP000054558">
    <property type="component" value="Unassembled WGS sequence"/>
</dbReference>
<dbReference type="GO" id="GO:0006120">
    <property type="term" value="P:mitochondrial electron transport, NADH to ubiquinone"/>
    <property type="evidence" value="ECO:0000318"/>
    <property type="project" value="GO_Central"/>
</dbReference>
<evidence type="ECO:0000256" key="1">
    <source>
        <dbReference type="ARBA" id="ARBA00004173"/>
    </source>
</evidence>
<reference evidence="6 7" key="1">
    <citation type="journal article" date="2014" name="Nat. Commun.">
        <title>Klebsormidium flaccidum genome reveals primary factors for plant terrestrial adaptation.</title>
        <authorList>
            <person name="Hori K."/>
            <person name="Maruyama F."/>
            <person name="Fujisawa T."/>
            <person name="Togashi T."/>
            <person name="Yamamoto N."/>
            <person name="Seo M."/>
            <person name="Sato S."/>
            <person name="Yamada T."/>
            <person name="Mori H."/>
            <person name="Tajima N."/>
            <person name="Moriyama T."/>
            <person name="Ikeuchi M."/>
            <person name="Watanabe M."/>
            <person name="Wada H."/>
            <person name="Kobayashi K."/>
            <person name="Saito M."/>
            <person name="Masuda T."/>
            <person name="Sasaki-Sekimoto Y."/>
            <person name="Mashiguchi K."/>
            <person name="Awai K."/>
            <person name="Shimojima M."/>
            <person name="Masuda S."/>
            <person name="Iwai M."/>
            <person name="Nobusawa T."/>
            <person name="Narise T."/>
            <person name="Kondo S."/>
            <person name="Saito H."/>
            <person name="Sato R."/>
            <person name="Murakawa M."/>
            <person name="Ihara Y."/>
            <person name="Oshima-Yamada Y."/>
            <person name="Ohtaka K."/>
            <person name="Satoh M."/>
            <person name="Sonobe K."/>
            <person name="Ishii M."/>
            <person name="Ohtani R."/>
            <person name="Kanamori-Sato M."/>
            <person name="Honoki R."/>
            <person name="Miyazaki D."/>
            <person name="Mochizuki H."/>
            <person name="Umetsu J."/>
            <person name="Higashi K."/>
            <person name="Shibata D."/>
            <person name="Kamiya Y."/>
            <person name="Sato N."/>
            <person name="Nakamura Y."/>
            <person name="Tabata S."/>
            <person name="Ida S."/>
            <person name="Kurokawa K."/>
            <person name="Ohta H."/>
        </authorList>
    </citation>
    <scope>NUCLEOTIDE SEQUENCE [LARGE SCALE GENOMIC DNA]</scope>
    <source>
        <strain evidence="6 7">NIES-2285</strain>
    </source>
</reference>
<dbReference type="GO" id="GO:0005739">
    <property type="term" value="C:mitochondrion"/>
    <property type="evidence" value="ECO:0000318"/>
    <property type="project" value="GO_Central"/>
</dbReference>
<feature type="domain" description="NADH:ubiquinone oxidoreductase intermediate-associated protein 30" evidence="5">
    <location>
        <begin position="30"/>
        <end position="207"/>
    </location>
</feature>
<dbReference type="OMA" id="KRTGYAN"/>
<sequence>MLRRLVARSVQNVRTALAWNLDVPAEATLFQFKTQADIDRWTTYNDQELGGLSTSSWGLDKDGTSAVFEGELSTEVSEANSHRMKRSGFSGIRTAQDMPPLDLEAFDTLAFRLRGDGRSYISNLRTDNWVVPYARDHNVWQAFLATSKGEWTTVKVPLQSYLPTWQGRTIDAQLEMGTSKVTQLGLALAAQESGEGGHGAGPYRLEIEWIKGLREHVS</sequence>
<dbReference type="GO" id="GO:0051082">
    <property type="term" value="F:unfolded protein binding"/>
    <property type="evidence" value="ECO:0000318"/>
    <property type="project" value="GO_Central"/>
</dbReference>
<dbReference type="InterPro" id="IPR013857">
    <property type="entry name" value="NADH-UbQ_OxRdtase-assoc_prot30"/>
</dbReference>
<organism evidence="6 7">
    <name type="scientific">Klebsormidium nitens</name>
    <name type="common">Green alga</name>
    <name type="synonym">Ulothrix nitens</name>
    <dbReference type="NCBI Taxonomy" id="105231"/>
    <lineage>
        <taxon>Eukaryota</taxon>
        <taxon>Viridiplantae</taxon>
        <taxon>Streptophyta</taxon>
        <taxon>Klebsormidiophyceae</taxon>
        <taxon>Klebsormidiales</taxon>
        <taxon>Klebsormidiaceae</taxon>
        <taxon>Klebsormidium</taxon>
    </lineage>
</organism>
<accession>A0A0U9HS74</accession>
<evidence type="ECO:0000313" key="6">
    <source>
        <dbReference type="EMBL" id="GAQ81256.1"/>
    </source>
</evidence>
<comment type="similarity">
    <text evidence="2">Belongs to the CIA30 family.</text>
</comment>
<proteinExistence type="inferred from homology"/>
<evidence type="ECO:0000259" key="5">
    <source>
        <dbReference type="Pfam" id="PF08547"/>
    </source>
</evidence>
<dbReference type="PANTHER" id="PTHR13194">
    <property type="entry name" value="COMPLEX I INTERMEDIATE-ASSOCIATED PROTEIN 30"/>
    <property type="match status" value="1"/>
</dbReference>
<dbReference type="OrthoDB" id="42561at2759"/>
<name>A0A0U9HS74_KLENI</name>
<comment type="subcellular location">
    <subcellularLocation>
        <location evidence="1">Mitochondrion</location>
    </subcellularLocation>
</comment>
<dbReference type="PANTHER" id="PTHR13194:SF18">
    <property type="entry name" value="COMPLEX I INTERMEDIATE-ASSOCIATED PROTEIN 30, MITOCHONDRIAL"/>
    <property type="match status" value="1"/>
</dbReference>
<dbReference type="SUPFAM" id="SSF49785">
    <property type="entry name" value="Galactose-binding domain-like"/>
    <property type="match status" value="1"/>
</dbReference>